<dbReference type="Gene3D" id="3.40.50.300">
    <property type="entry name" value="P-loop containing nucleotide triphosphate hydrolases"/>
    <property type="match status" value="1"/>
</dbReference>
<keyword evidence="2" id="KW-1185">Reference proteome</keyword>
<evidence type="ECO:0000313" key="2">
    <source>
        <dbReference type="Proteomes" id="UP001202328"/>
    </source>
</evidence>
<evidence type="ECO:0000313" key="1">
    <source>
        <dbReference type="EMBL" id="KAI3943752.1"/>
    </source>
</evidence>
<comment type="caution">
    <text evidence="1">The sequence shown here is derived from an EMBL/GenBank/DDBJ whole genome shotgun (WGS) entry which is preliminary data.</text>
</comment>
<dbReference type="InterPro" id="IPR027417">
    <property type="entry name" value="P-loop_NTPase"/>
</dbReference>
<accession>A0AAD4XSJ2</accession>
<dbReference type="AlphaFoldDB" id="A0AAD4XSJ2"/>
<dbReference type="Pfam" id="PF01715">
    <property type="entry name" value="IPPT"/>
    <property type="match status" value="1"/>
</dbReference>
<name>A0AAD4XSJ2_9MAGN</name>
<gene>
    <name evidence="1" type="ORF">MKW98_004257</name>
</gene>
<sequence length="66" mass="7217">MQHCILQLSHGDIPTGTSSQDEILSRNHLPVVVGGTNFYIRALVSPFLLVDSMEDMDDVYVSSLPG</sequence>
<proteinExistence type="predicted"/>
<organism evidence="1 2">
    <name type="scientific">Papaver atlanticum</name>
    <dbReference type="NCBI Taxonomy" id="357466"/>
    <lineage>
        <taxon>Eukaryota</taxon>
        <taxon>Viridiplantae</taxon>
        <taxon>Streptophyta</taxon>
        <taxon>Embryophyta</taxon>
        <taxon>Tracheophyta</taxon>
        <taxon>Spermatophyta</taxon>
        <taxon>Magnoliopsida</taxon>
        <taxon>Ranunculales</taxon>
        <taxon>Papaveraceae</taxon>
        <taxon>Papaveroideae</taxon>
        <taxon>Papaver</taxon>
    </lineage>
</organism>
<dbReference type="Proteomes" id="UP001202328">
    <property type="component" value="Unassembled WGS sequence"/>
</dbReference>
<reference evidence="1" key="1">
    <citation type="submission" date="2022-04" db="EMBL/GenBank/DDBJ databases">
        <title>A functionally conserved STORR gene fusion in Papaver species that diverged 16.8 million years ago.</title>
        <authorList>
            <person name="Catania T."/>
        </authorList>
    </citation>
    <scope>NUCLEOTIDE SEQUENCE</scope>
    <source>
        <strain evidence="1">S-188037</strain>
    </source>
</reference>
<protein>
    <submittedName>
        <fullName evidence="1">Uncharacterized protein</fullName>
    </submittedName>
</protein>
<dbReference type="EMBL" id="JAJJMB010004170">
    <property type="protein sequence ID" value="KAI3943752.1"/>
    <property type="molecule type" value="Genomic_DNA"/>
</dbReference>